<evidence type="ECO:0000313" key="12">
    <source>
        <dbReference type="Proteomes" id="UP000602532"/>
    </source>
</evidence>
<dbReference type="Pfam" id="PF02770">
    <property type="entry name" value="Acyl-CoA_dh_M"/>
    <property type="match status" value="1"/>
</dbReference>
<evidence type="ECO:0000256" key="5">
    <source>
        <dbReference type="ARBA" id="ARBA00023002"/>
    </source>
</evidence>
<keyword evidence="12" id="KW-1185">Reference proteome</keyword>
<proteinExistence type="inferred from homology"/>
<evidence type="ECO:0000256" key="2">
    <source>
        <dbReference type="ARBA" id="ARBA00006288"/>
    </source>
</evidence>
<evidence type="ECO:0000259" key="7">
    <source>
        <dbReference type="Pfam" id="PF01756"/>
    </source>
</evidence>
<dbReference type="InterPro" id="IPR006091">
    <property type="entry name" value="Acyl-CoA_Oxase/DH_mid-dom"/>
</dbReference>
<keyword evidence="5" id="KW-0560">Oxidoreductase</keyword>
<dbReference type="RefSeq" id="WP_191765209.1">
    <property type="nucleotide sequence ID" value="NZ_JACSPM010000001.1"/>
</dbReference>
<feature type="domain" description="Acyl-CoA oxidase/dehydrogenase middle" evidence="8">
    <location>
        <begin position="164"/>
        <end position="273"/>
    </location>
</feature>
<organism evidence="11 12">
    <name type="scientific">Microbacterium gallinarum</name>
    <dbReference type="NCBI Taxonomy" id="2762209"/>
    <lineage>
        <taxon>Bacteria</taxon>
        <taxon>Bacillati</taxon>
        <taxon>Actinomycetota</taxon>
        <taxon>Actinomycetes</taxon>
        <taxon>Micrococcales</taxon>
        <taxon>Microbacteriaceae</taxon>
        <taxon>Microbacterium</taxon>
    </lineage>
</organism>
<comment type="similarity">
    <text evidence="2">Belongs to the acyl-CoA oxidase family.</text>
</comment>
<keyword evidence="4" id="KW-0274">FAD</keyword>
<dbReference type="SUPFAM" id="SSF56645">
    <property type="entry name" value="Acyl-CoA dehydrogenase NM domain-like"/>
    <property type="match status" value="1"/>
</dbReference>
<dbReference type="PIRSF" id="PIRSF000168">
    <property type="entry name" value="Acyl-CoA_oxidase"/>
    <property type="match status" value="1"/>
</dbReference>
<dbReference type="Pfam" id="PF01756">
    <property type="entry name" value="ACOX"/>
    <property type="match status" value="1"/>
</dbReference>
<dbReference type="EMBL" id="JACSPM010000001">
    <property type="protein sequence ID" value="MBD8023168.1"/>
    <property type="molecule type" value="Genomic_DNA"/>
</dbReference>
<dbReference type="Gene3D" id="2.40.110.10">
    <property type="entry name" value="Butyryl-CoA Dehydrogenase, subunit A, domain 2"/>
    <property type="match status" value="1"/>
</dbReference>
<reference evidence="11 12" key="1">
    <citation type="submission" date="2020-08" db="EMBL/GenBank/DDBJ databases">
        <title>A Genomic Blueprint of the Chicken Gut Microbiome.</title>
        <authorList>
            <person name="Gilroy R."/>
            <person name="Ravi A."/>
            <person name="Getino M."/>
            <person name="Pursley I."/>
            <person name="Horton D.L."/>
            <person name="Alikhan N.-F."/>
            <person name="Baker D."/>
            <person name="Gharbi K."/>
            <person name="Hall N."/>
            <person name="Watson M."/>
            <person name="Adriaenssens E.M."/>
            <person name="Foster-Nyarko E."/>
            <person name="Jarju S."/>
            <person name="Secka A."/>
            <person name="Antonio M."/>
            <person name="Oren A."/>
            <person name="Chaudhuri R."/>
            <person name="La Ragione R.M."/>
            <person name="Hildebrand F."/>
            <person name="Pallen M.J."/>
        </authorList>
    </citation>
    <scope>NUCLEOTIDE SEQUENCE [LARGE SCALE GENOMIC DNA]</scope>
    <source>
        <strain evidence="11 12">Sa1CUA4</strain>
    </source>
</reference>
<feature type="domain" description="Acyl-CoA oxidase C-terminal" evidence="7">
    <location>
        <begin position="531"/>
        <end position="667"/>
    </location>
</feature>
<dbReference type="InterPro" id="IPR012258">
    <property type="entry name" value="Acyl-CoA_oxidase"/>
</dbReference>
<dbReference type="Pfam" id="PF22924">
    <property type="entry name" value="ACOX_C_alpha1"/>
    <property type="match status" value="1"/>
</dbReference>
<evidence type="ECO:0000259" key="8">
    <source>
        <dbReference type="Pfam" id="PF02770"/>
    </source>
</evidence>
<feature type="region of interest" description="Disordered" evidence="6">
    <location>
        <begin position="1"/>
        <end position="34"/>
    </location>
</feature>
<evidence type="ECO:0000259" key="10">
    <source>
        <dbReference type="Pfam" id="PF22924"/>
    </source>
</evidence>
<dbReference type="InterPro" id="IPR055060">
    <property type="entry name" value="ACOX_C_alpha1"/>
</dbReference>
<name>A0ABR8X1I8_9MICO</name>
<dbReference type="PANTHER" id="PTHR10909">
    <property type="entry name" value="ELECTRON TRANSPORT OXIDOREDUCTASE"/>
    <property type="match status" value="1"/>
</dbReference>
<dbReference type="InterPro" id="IPR046373">
    <property type="entry name" value="Acyl-CoA_Oxase/DH_mid-dom_sf"/>
</dbReference>
<feature type="domain" description="Acyl-CoA oxidase C-alpha1" evidence="10">
    <location>
        <begin position="309"/>
        <end position="468"/>
    </location>
</feature>
<keyword evidence="3" id="KW-0285">Flavoprotein</keyword>
<evidence type="ECO:0000256" key="6">
    <source>
        <dbReference type="SAM" id="MobiDB-lite"/>
    </source>
</evidence>
<accession>A0ABR8X1I8</accession>
<gene>
    <name evidence="11" type="ORF">H9622_06115</name>
</gene>
<dbReference type="Gene3D" id="1.20.140.10">
    <property type="entry name" value="Butyryl-CoA Dehydrogenase, subunit A, domain 3"/>
    <property type="match status" value="2"/>
</dbReference>
<dbReference type="InterPro" id="IPR009100">
    <property type="entry name" value="AcylCoA_DH/oxidase_NM_dom_sf"/>
</dbReference>
<sequence length="701" mass="75958">MADAAVRSRKPATNKRTPAGGAPTAPHSAAEASDPRIDIAAVTDLLLGTWAETRREAREMIKDSAFWKIEGQPMAEHRERTLTQLHLLVEHGGSRRAFPAEFGGMGDNGANIAGFMELVLADPSLQIKSGVQWGLFGSAVYQLGTQKHHDKWLRDIIDLSLPGAFAMTETGHGSDVAAIGTTATYDPETEEFVIHTPFRGAWKDYLGNAALHGKAATVFAQLITGGVNYGVHCFFVPLRDDAGDFLPGIGGEDDGVKGGLNGIDNGRLHFDHVRVPRENLLNRYGDVAADGTYSSDIPSPGRRFFTMLGALVQGRVSLDGAATTGTALALYIALTYANQRRQFDSGAGSSEVVLLDYGKHQRRLLPLLAQNYAQFFANDELLRTFDGVFSGRTDTPEERENLETLAAALKPLSTWNALDTIQEAREACGGSGFLAENRMVGLHQDLDVYVTFEGDNNVLLQLVGKRLLSDYAKQFKGADAATLARFAVGQTAGRVFHGAGLRQLGQSVADLGSTARSVEFGLREDQQHDLLAGRVQQMVADVAGALRPAAKLSATEAAAIFNRHQAELIEAARAHGELLQWEAFTDGVNRIEDAGTRQVLTWLRDLFGLHLIEKHLAWYLINGRLSAQRGASVSRYIDRLAARLRPHAQDLVDAYGFAPEHVRAPIASGAELARQTEAREYYAALAASGEAPVSEKSLKKK</sequence>
<dbReference type="InterPro" id="IPR036250">
    <property type="entry name" value="AcylCo_DH-like_C"/>
</dbReference>
<dbReference type="SUPFAM" id="SSF47203">
    <property type="entry name" value="Acyl-CoA dehydrogenase C-terminal domain-like"/>
    <property type="match status" value="2"/>
</dbReference>
<evidence type="ECO:0000259" key="9">
    <source>
        <dbReference type="Pfam" id="PF02771"/>
    </source>
</evidence>
<dbReference type="InterPro" id="IPR013786">
    <property type="entry name" value="AcylCoA_DH/ox_N"/>
</dbReference>
<comment type="cofactor">
    <cofactor evidence="1">
        <name>FAD</name>
        <dbReference type="ChEBI" id="CHEBI:57692"/>
    </cofactor>
</comment>
<evidence type="ECO:0000313" key="11">
    <source>
        <dbReference type="EMBL" id="MBD8023168.1"/>
    </source>
</evidence>
<evidence type="ECO:0000256" key="1">
    <source>
        <dbReference type="ARBA" id="ARBA00001974"/>
    </source>
</evidence>
<evidence type="ECO:0000256" key="3">
    <source>
        <dbReference type="ARBA" id="ARBA00022630"/>
    </source>
</evidence>
<dbReference type="Proteomes" id="UP000602532">
    <property type="component" value="Unassembled WGS sequence"/>
</dbReference>
<dbReference type="Pfam" id="PF02771">
    <property type="entry name" value="Acyl-CoA_dh_N"/>
    <property type="match status" value="1"/>
</dbReference>
<protein>
    <submittedName>
        <fullName evidence="11">Acyl-CoA dehydrogenase family protein</fullName>
    </submittedName>
</protein>
<dbReference type="InterPro" id="IPR002655">
    <property type="entry name" value="Acyl-CoA_oxidase_C"/>
</dbReference>
<comment type="caution">
    <text evidence="11">The sequence shown here is derived from an EMBL/GenBank/DDBJ whole genome shotgun (WGS) entry which is preliminary data.</text>
</comment>
<evidence type="ECO:0000256" key="4">
    <source>
        <dbReference type="ARBA" id="ARBA00022827"/>
    </source>
</evidence>
<feature type="domain" description="Acyl-CoA dehydrogenase/oxidase N-terminal" evidence="9">
    <location>
        <begin position="57"/>
        <end position="157"/>
    </location>
</feature>